<organism evidence="3 4">
    <name type="scientific">Paenibacillus pectinilyticus</name>
    <dbReference type="NCBI Taxonomy" id="512399"/>
    <lineage>
        <taxon>Bacteria</taxon>
        <taxon>Bacillati</taxon>
        <taxon>Bacillota</taxon>
        <taxon>Bacilli</taxon>
        <taxon>Bacillales</taxon>
        <taxon>Paenibacillaceae</taxon>
        <taxon>Paenibacillus</taxon>
    </lineage>
</organism>
<dbReference type="SUPFAM" id="SSF51556">
    <property type="entry name" value="Metallo-dependent hydrolases"/>
    <property type="match status" value="1"/>
</dbReference>
<dbReference type="OrthoDB" id="9815420at2"/>
<comment type="caution">
    <text evidence="3">The sequence shown here is derived from an EMBL/GenBank/DDBJ whole genome shotgun (WGS) entry which is preliminary data.</text>
</comment>
<keyword evidence="4" id="KW-1185">Reference proteome</keyword>
<dbReference type="InterPro" id="IPR010799">
    <property type="entry name" value="MlrC_C"/>
</dbReference>
<dbReference type="InterPro" id="IPR009197">
    <property type="entry name" value="MlrC"/>
</dbReference>
<evidence type="ECO:0000259" key="1">
    <source>
        <dbReference type="Pfam" id="PF07171"/>
    </source>
</evidence>
<dbReference type="Pfam" id="PF07171">
    <property type="entry name" value="MlrC_C"/>
    <property type="match status" value="1"/>
</dbReference>
<protein>
    <submittedName>
        <fullName evidence="3">MlrC C-terminus family protein</fullName>
    </submittedName>
</protein>
<proteinExistence type="predicted"/>
<evidence type="ECO:0000313" key="3">
    <source>
        <dbReference type="EMBL" id="OCT12200.1"/>
    </source>
</evidence>
<feature type="domain" description="Microcystin LR degradation protein MlrC C-terminal" evidence="1">
    <location>
        <begin position="304"/>
        <end position="478"/>
    </location>
</feature>
<dbReference type="Pfam" id="PF07364">
    <property type="entry name" value="DUF1485"/>
    <property type="match status" value="1"/>
</dbReference>
<dbReference type="AlphaFoldDB" id="A0A1C0ZVS2"/>
<accession>A0A1C0ZVS2</accession>
<dbReference type="InterPro" id="IPR015995">
    <property type="entry name" value="MlrC_N"/>
</dbReference>
<dbReference type="STRING" id="512399.A8709_30615"/>
<reference evidence="4" key="1">
    <citation type="submission" date="2016-05" db="EMBL/GenBank/DDBJ databases">
        <title>Paenibacillus oryzae. sp. nov., isolated from the rice root.</title>
        <authorList>
            <person name="Zhang J."/>
            <person name="Zhang X."/>
        </authorList>
    </citation>
    <scope>NUCLEOTIDE SEQUENCE [LARGE SCALE GENOMIC DNA]</scope>
    <source>
        <strain evidence="4">KCTC13222</strain>
    </source>
</reference>
<gene>
    <name evidence="3" type="ORF">A8709_30615</name>
</gene>
<dbReference type="PIRSF" id="PIRSF012702">
    <property type="entry name" value="UCP012702"/>
    <property type="match status" value="1"/>
</dbReference>
<dbReference type="Proteomes" id="UP000093309">
    <property type="component" value="Unassembled WGS sequence"/>
</dbReference>
<name>A0A1C0ZVS2_9BACL</name>
<dbReference type="InterPro" id="IPR032466">
    <property type="entry name" value="Metal_Hydrolase"/>
</dbReference>
<feature type="domain" description="Microcystin LR degradation protein MlrC N-terminal" evidence="2">
    <location>
        <begin position="7"/>
        <end position="294"/>
    </location>
</feature>
<evidence type="ECO:0000259" key="2">
    <source>
        <dbReference type="Pfam" id="PF07364"/>
    </source>
</evidence>
<sequence length="498" mass="53614">MGSHQLRISVAGILHETNTFAPGCTDISHFRDQWAVGMDSFTARYAGTRTSMGGVIAAAAEEGIELAPGLYAAATPSGMVEAATGDSLIEALVASIDDTTDGLVLIMHGAMVSEQYDDFEGECLRQLRARLGNHFPIAMTLDLHGNISQEMVRQANLLVGYDTYPHIDMYERAVEAFGLLVRQIRGEIRPVRALAHTGMLVVPQGMMTDEGSMKILMERAFRMELLPRVLNVTVAGGFPYSDVPDAGMSFVVTTDGDGELAERCALELAQMAIDHRASFNVSYVTPREAVAEALAQPEGPVILSEGSDNVGGGAPADATHILAELIALPQKALIVIRDPAAVEAAWRIGVGGTFEGDVGGKSDTLHGKPVALQGRVRLLFDGHYRHVGPYMTGQQAEMGKTAVLECGQLTIILTEKRVAPWDVGHVRSVGLWPGDFQIIVAKSALAWQTAFGSFAKHVINVDSPGCCNANLVHFQYNHVLRPLYPLDEVAQPRFGLYP</sequence>
<evidence type="ECO:0000313" key="4">
    <source>
        <dbReference type="Proteomes" id="UP000093309"/>
    </source>
</evidence>
<dbReference type="EMBL" id="LYPC01000027">
    <property type="protein sequence ID" value="OCT12200.1"/>
    <property type="molecule type" value="Genomic_DNA"/>
</dbReference>